<evidence type="ECO:0000313" key="8">
    <source>
        <dbReference type="Proteomes" id="UP000007015"/>
    </source>
</evidence>
<evidence type="ECO:0000256" key="1">
    <source>
        <dbReference type="ARBA" id="ARBA00004370"/>
    </source>
</evidence>
<dbReference type="AlphaFoldDB" id="B8A8X6"/>
<keyword evidence="2 4" id="KW-0175">Coiled coil</keyword>
<dbReference type="PANTHER" id="PTHR44272">
    <property type="entry name" value="DNAJ DOMAIN (PROKARYOTIC HEAT SHOCK PROTEIN)"/>
    <property type="match status" value="1"/>
</dbReference>
<dbReference type="InterPro" id="IPR052812">
    <property type="entry name" value="Plant_DnaJ_domain"/>
</dbReference>
<protein>
    <recommendedName>
        <fullName evidence="6">J domain-containing protein</fullName>
    </recommendedName>
</protein>
<evidence type="ECO:0000259" key="6">
    <source>
        <dbReference type="PROSITE" id="PS50076"/>
    </source>
</evidence>
<proteinExistence type="predicted"/>
<evidence type="ECO:0000256" key="5">
    <source>
        <dbReference type="SAM" id="MobiDB-lite"/>
    </source>
</evidence>
<dbReference type="PROSITE" id="PS00636">
    <property type="entry name" value="DNAJ_1"/>
    <property type="match status" value="1"/>
</dbReference>
<dbReference type="CDD" id="cd06257">
    <property type="entry name" value="DnaJ"/>
    <property type="match status" value="1"/>
</dbReference>
<evidence type="ECO:0000256" key="4">
    <source>
        <dbReference type="SAM" id="Coils"/>
    </source>
</evidence>
<evidence type="ECO:0000313" key="7">
    <source>
        <dbReference type="EMBL" id="EEC70746.1"/>
    </source>
</evidence>
<accession>B8A8X6</accession>
<dbReference type="Pfam" id="PF00226">
    <property type="entry name" value="DnaJ"/>
    <property type="match status" value="1"/>
</dbReference>
<dbReference type="InterPro" id="IPR036869">
    <property type="entry name" value="J_dom_sf"/>
</dbReference>
<feature type="region of interest" description="Disordered" evidence="5">
    <location>
        <begin position="1"/>
        <end position="29"/>
    </location>
</feature>
<dbReference type="Gene3D" id="1.10.287.110">
    <property type="entry name" value="DnaJ domain"/>
    <property type="match status" value="1"/>
</dbReference>
<dbReference type="GO" id="GO:0005783">
    <property type="term" value="C:endoplasmic reticulum"/>
    <property type="evidence" value="ECO:0007669"/>
    <property type="project" value="UniProtKB-ARBA"/>
</dbReference>
<feature type="coiled-coil region" evidence="4">
    <location>
        <begin position="382"/>
        <end position="423"/>
    </location>
</feature>
<dbReference type="PANTHER" id="PTHR44272:SF3">
    <property type="entry name" value="J DOMAIN-CONTAINING PROTEIN"/>
    <property type="match status" value="1"/>
</dbReference>
<sequence length="511" mass="56255">MASSGKMEGPSAPAMRRDPYEVLSVPRDSSDQEIKSAYRKLALKYHPDKNASNPEASELFKEVAYSYSILSDPEKRRQYDTAGFEALENEGMDMEIDLSNLGTVNTMFAALFSKLGVPIKTTVSPNVLEEAMSGTVTVRPLPVGSSATGKVDKQSAHFYGVTISEEQAQSGIVVRVTSAAQSKFKLLFFEQEINGGYGLALQERRLQGPACEDSLSGKEGSETNSVTRSFGCGGIECWRTGVLSIYPARGDKAACRALEVSAIVRSIPTPEVATAGLGEQWCVIVSLMDPSGGGEEEDSQKTGKVTSAGMYFLHFQVYRMDSTVNALAMAKDPEAAFFKRLEGLQPCEVSALKSGTHIFAVYGDNFFKPASYTIEAMCAKSYEDTTQRLKEIESKILEKRNDLRQFETEYRKALARFQEVTNRYTQEKEASCSLNVDSELCESMVDDMLRERDDIHSSFTTERTMVNSVGAGSSSSRYPTESPENGNIDGKDKSSKKKWFNLNLNRSDKKA</sequence>
<feature type="domain" description="J" evidence="6">
    <location>
        <begin position="18"/>
        <end position="83"/>
    </location>
</feature>
<dbReference type="STRING" id="39946.B8A8X6"/>
<evidence type="ECO:0000256" key="2">
    <source>
        <dbReference type="ARBA" id="ARBA00023054"/>
    </source>
</evidence>
<dbReference type="SMART" id="SM00271">
    <property type="entry name" value="DnaJ"/>
    <property type="match status" value="1"/>
</dbReference>
<dbReference type="Proteomes" id="UP000007015">
    <property type="component" value="Chromosome 1"/>
</dbReference>
<dbReference type="GO" id="GO:0009958">
    <property type="term" value="P:positive gravitropism"/>
    <property type="evidence" value="ECO:0007669"/>
    <property type="project" value="EnsemblPlants"/>
</dbReference>
<organism evidence="7 8">
    <name type="scientific">Oryza sativa subsp. indica</name>
    <name type="common">Rice</name>
    <dbReference type="NCBI Taxonomy" id="39946"/>
    <lineage>
        <taxon>Eukaryota</taxon>
        <taxon>Viridiplantae</taxon>
        <taxon>Streptophyta</taxon>
        <taxon>Embryophyta</taxon>
        <taxon>Tracheophyta</taxon>
        <taxon>Spermatophyta</taxon>
        <taxon>Magnoliopsida</taxon>
        <taxon>Liliopsida</taxon>
        <taxon>Poales</taxon>
        <taxon>Poaceae</taxon>
        <taxon>BOP clade</taxon>
        <taxon>Oryzoideae</taxon>
        <taxon>Oryzeae</taxon>
        <taxon>Oryzinae</taxon>
        <taxon>Oryza</taxon>
        <taxon>Oryza sativa</taxon>
    </lineage>
</organism>
<dbReference type="PRINTS" id="PR00625">
    <property type="entry name" value="JDOMAIN"/>
</dbReference>
<dbReference type="OMA" id="VAIICKS"/>
<keyword evidence="8" id="KW-1185">Reference proteome</keyword>
<evidence type="ECO:0000256" key="3">
    <source>
        <dbReference type="ARBA" id="ARBA00023136"/>
    </source>
</evidence>
<keyword evidence="3" id="KW-0472">Membrane</keyword>
<comment type="subcellular location">
    <subcellularLocation>
        <location evidence="1">Membrane</location>
    </subcellularLocation>
</comment>
<dbReference type="InterPro" id="IPR018253">
    <property type="entry name" value="DnaJ_domain_CS"/>
</dbReference>
<dbReference type="PROSITE" id="PS50076">
    <property type="entry name" value="DNAJ_2"/>
    <property type="match status" value="1"/>
</dbReference>
<dbReference type="GO" id="GO:0016020">
    <property type="term" value="C:membrane"/>
    <property type="evidence" value="ECO:0007669"/>
    <property type="project" value="UniProtKB-SubCell"/>
</dbReference>
<reference evidence="7 8" key="1">
    <citation type="journal article" date="2005" name="PLoS Biol.">
        <title>The genomes of Oryza sativa: a history of duplications.</title>
        <authorList>
            <person name="Yu J."/>
            <person name="Wang J."/>
            <person name="Lin W."/>
            <person name="Li S."/>
            <person name="Li H."/>
            <person name="Zhou J."/>
            <person name="Ni P."/>
            <person name="Dong W."/>
            <person name="Hu S."/>
            <person name="Zeng C."/>
            <person name="Zhang J."/>
            <person name="Zhang Y."/>
            <person name="Li R."/>
            <person name="Xu Z."/>
            <person name="Li S."/>
            <person name="Li X."/>
            <person name="Zheng H."/>
            <person name="Cong L."/>
            <person name="Lin L."/>
            <person name="Yin J."/>
            <person name="Geng J."/>
            <person name="Li G."/>
            <person name="Shi J."/>
            <person name="Liu J."/>
            <person name="Lv H."/>
            <person name="Li J."/>
            <person name="Wang J."/>
            <person name="Deng Y."/>
            <person name="Ran L."/>
            <person name="Shi X."/>
            <person name="Wang X."/>
            <person name="Wu Q."/>
            <person name="Li C."/>
            <person name="Ren X."/>
            <person name="Wang J."/>
            <person name="Wang X."/>
            <person name="Li D."/>
            <person name="Liu D."/>
            <person name="Zhang X."/>
            <person name="Ji Z."/>
            <person name="Zhao W."/>
            <person name="Sun Y."/>
            <person name="Zhang Z."/>
            <person name="Bao J."/>
            <person name="Han Y."/>
            <person name="Dong L."/>
            <person name="Ji J."/>
            <person name="Chen P."/>
            <person name="Wu S."/>
            <person name="Liu J."/>
            <person name="Xiao Y."/>
            <person name="Bu D."/>
            <person name="Tan J."/>
            <person name="Yang L."/>
            <person name="Ye C."/>
            <person name="Zhang J."/>
            <person name="Xu J."/>
            <person name="Zhou Y."/>
            <person name="Yu Y."/>
            <person name="Zhang B."/>
            <person name="Zhuang S."/>
            <person name="Wei H."/>
            <person name="Liu B."/>
            <person name="Lei M."/>
            <person name="Yu H."/>
            <person name="Li Y."/>
            <person name="Xu H."/>
            <person name="Wei S."/>
            <person name="He X."/>
            <person name="Fang L."/>
            <person name="Zhang Z."/>
            <person name="Zhang Y."/>
            <person name="Huang X."/>
            <person name="Su Z."/>
            <person name="Tong W."/>
            <person name="Li J."/>
            <person name="Tong Z."/>
            <person name="Li S."/>
            <person name="Ye J."/>
            <person name="Wang L."/>
            <person name="Fang L."/>
            <person name="Lei T."/>
            <person name="Chen C."/>
            <person name="Chen H."/>
            <person name="Xu Z."/>
            <person name="Li H."/>
            <person name="Huang H."/>
            <person name="Zhang F."/>
            <person name="Xu H."/>
            <person name="Li N."/>
            <person name="Zhao C."/>
            <person name="Li S."/>
            <person name="Dong L."/>
            <person name="Huang Y."/>
            <person name="Li L."/>
            <person name="Xi Y."/>
            <person name="Qi Q."/>
            <person name="Li W."/>
            <person name="Zhang B."/>
            <person name="Hu W."/>
            <person name="Zhang Y."/>
            <person name="Tian X."/>
            <person name="Jiao Y."/>
            <person name="Liang X."/>
            <person name="Jin J."/>
            <person name="Gao L."/>
            <person name="Zheng W."/>
            <person name="Hao B."/>
            <person name="Liu S."/>
            <person name="Wang W."/>
            <person name="Yuan L."/>
            <person name="Cao M."/>
            <person name="McDermott J."/>
            <person name="Samudrala R."/>
            <person name="Wang J."/>
            <person name="Wong G.K."/>
            <person name="Yang H."/>
        </authorList>
    </citation>
    <scope>NUCLEOTIDE SEQUENCE [LARGE SCALE GENOMIC DNA]</scope>
    <source>
        <strain evidence="8">cv. 93-11</strain>
    </source>
</reference>
<dbReference type="SUPFAM" id="SSF46565">
    <property type="entry name" value="Chaperone J-domain"/>
    <property type="match status" value="1"/>
</dbReference>
<dbReference type="HOGENOM" id="CLU_031086_1_0_1"/>
<dbReference type="Gramene" id="BGIOSGA003624-TA">
    <property type="protein sequence ID" value="BGIOSGA003624-PA"/>
    <property type="gene ID" value="BGIOSGA003624"/>
</dbReference>
<gene>
    <name evidence="7" type="ORF">OsI_02155</name>
</gene>
<dbReference type="InterPro" id="IPR001623">
    <property type="entry name" value="DnaJ_domain"/>
</dbReference>
<dbReference type="EMBL" id="CM000126">
    <property type="protein sequence ID" value="EEC70746.1"/>
    <property type="molecule type" value="Genomic_DNA"/>
</dbReference>
<name>B8A8X6_ORYSI</name>
<feature type="compositionally biased region" description="Polar residues" evidence="5">
    <location>
        <begin position="459"/>
        <end position="485"/>
    </location>
</feature>
<feature type="region of interest" description="Disordered" evidence="5">
    <location>
        <begin position="459"/>
        <end position="511"/>
    </location>
</feature>
<dbReference type="FunFam" id="1.10.287.110:FF:000097">
    <property type="entry name" value="Chaperone protein dnaJ 16"/>
    <property type="match status" value="1"/>
</dbReference>